<dbReference type="InterPro" id="IPR005523">
    <property type="entry name" value="DUF317_SPDY"/>
</dbReference>
<proteinExistence type="predicted"/>
<dbReference type="Pfam" id="PF03771">
    <property type="entry name" value="SPDY"/>
    <property type="match status" value="2"/>
</dbReference>
<name>A0ABV2YCC1_9ACTN</name>
<sequence length="443" mass="49947">MNHWRTPEEHQRRLRQLALFLRDSARIDAAWHARLARAGGDGEPPSDRPYARAPLVRRRDAELWRAFNRIRFHALTLLDVARAQMRDLPDELVEPSWADKLDALDKSISYLNFLHQEWVDHRELLPAEITPGSEEFAAMIAERNAEGRLEIRVWAEKGHVLQDIHAAACPEPVAAGTLTVHTDWLETSPRHLAGQGDARYITRALRAAGWRASTDPDRPSVALTSTDRRHTVVLEPGPNDLKPWWHIHGATEHGSWHAEFTAHTPVEILSALTDSLDHPVSAHDNEDVWTVFTAAGWSYERDDLDTEIARHPYRTLRVSRWTASTTDHFHWTVEATFPDPGLGADIVWRASLDDTTPPHLLHALAQALTSDAPALREMFDVPHTHLVTQTSLSHRGTRAARELEHRLHAPLGRLHTGQAGQRPPVSRRPSPPPPSTPTATRTP</sequence>
<evidence type="ECO:0000259" key="2">
    <source>
        <dbReference type="Pfam" id="PF03771"/>
    </source>
</evidence>
<feature type="domain" description="DUF317" evidence="2">
    <location>
        <begin position="224"/>
        <end position="279"/>
    </location>
</feature>
<feature type="region of interest" description="Disordered" evidence="1">
    <location>
        <begin position="408"/>
        <end position="443"/>
    </location>
</feature>
<feature type="domain" description="DUF317" evidence="2">
    <location>
        <begin position="320"/>
        <end position="374"/>
    </location>
</feature>
<keyword evidence="4" id="KW-1185">Reference proteome</keyword>
<evidence type="ECO:0000313" key="3">
    <source>
        <dbReference type="EMBL" id="MEU3553372.1"/>
    </source>
</evidence>
<dbReference type="EMBL" id="JBEZUR010000003">
    <property type="protein sequence ID" value="MEU3553372.1"/>
    <property type="molecule type" value="Genomic_DNA"/>
</dbReference>
<accession>A0ABV2YCC1</accession>
<reference evidence="3 4" key="1">
    <citation type="submission" date="2024-06" db="EMBL/GenBank/DDBJ databases">
        <title>The Natural Products Discovery Center: Release of the First 8490 Sequenced Strains for Exploring Actinobacteria Biosynthetic Diversity.</title>
        <authorList>
            <person name="Kalkreuter E."/>
            <person name="Kautsar S.A."/>
            <person name="Yang D."/>
            <person name="Bader C.D."/>
            <person name="Teijaro C.N."/>
            <person name="Fluegel L."/>
            <person name="Davis C.M."/>
            <person name="Simpson J.R."/>
            <person name="Lauterbach L."/>
            <person name="Steele A.D."/>
            <person name="Gui C."/>
            <person name="Meng S."/>
            <person name="Li G."/>
            <person name="Viehrig K."/>
            <person name="Ye F."/>
            <person name="Su P."/>
            <person name="Kiefer A.F."/>
            <person name="Nichols A."/>
            <person name="Cepeda A.J."/>
            <person name="Yan W."/>
            <person name="Fan B."/>
            <person name="Jiang Y."/>
            <person name="Adhikari A."/>
            <person name="Zheng C.-J."/>
            <person name="Schuster L."/>
            <person name="Cowan T.M."/>
            <person name="Smanski M.J."/>
            <person name="Chevrette M.G."/>
            <person name="De Carvalho L.P.S."/>
            <person name="Shen B."/>
        </authorList>
    </citation>
    <scope>NUCLEOTIDE SEQUENCE [LARGE SCALE GENOMIC DNA]</scope>
    <source>
        <strain evidence="3 4">NPDC038104</strain>
    </source>
</reference>
<protein>
    <submittedName>
        <fullName evidence="3">DUF317 domain-containing protein</fullName>
    </submittedName>
</protein>
<organism evidence="3 4">
    <name type="scientific">Streptomyces fragilis</name>
    <dbReference type="NCBI Taxonomy" id="67301"/>
    <lineage>
        <taxon>Bacteria</taxon>
        <taxon>Bacillati</taxon>
        <taxon>Actinomycetota</taxon>
        <taxon>Actinomycetes</taxon>
        <taxon>Kitasatosporales</taxon>
        <taxon>Streptomycetaceae</taxon>
        <taxon>Streptomyces</taxon>
    </lineage>
</organism>
<comment type="caution">
    <text evidence="3">The sequence shown here is derived from an EMBL/GenBank/DDBJ whole genome shotgun (WGS) entry which is preliminary data.</text>
</comment>
<evidence type="ECO:0000313" key="4">
    <source>
        <dbReference type="Proteomes" id="UP001550850"/>
    </source>
</evidence>
<evidence type="ECO:0000256" key="1">
    <source>
        <dbReference type="SAM" id="MobiDB-lite"/>
    </source>
</evidence>
<dbReference type="Proteomes" id="UP001550850">
    <property type="component" value="Unassembled WGS sequence"/>
</dbReference>
<dbReference type="RefSeq" id="WP_108952654.1">
    <property type="nucleotide sequence ID" value="NZ_BEVZ01000002.1"/>
</dbReference>
<gene>
    <name evidence="3" type="ORF">AB0E65_03885</name>
</gene>